<dbReference type="EMBL" id="DS022303">
    <property type="protein sequence ID" value="OAJ39445.1"/>
    <property type="molecule type" value="Genomic_DNA"/>
</dbReference>
<sequence length="930" mass="103025">MNIDIPPNNLLFDPSEPIYALDPAAVERWDCNFFTKMNLKLMCMWSVNELTNFLRVLSSKVSGHSTLLNTVYKEHLYVPKFKLSPNSTVNDWLEALLPISEVLKLDDSIHEDAASKAFKDFCLGKSNPRFQNETDTDITADSDDTVAVSESIYKGFAKGILGEFGTDLFCSLMTQIKKEVEEEQIHAEKRTARANAAITASQISSAVKAQLETKNQALDQIGSFLACLLEPSGVLRVGYLIKILTIIIDNPDISPTVLKLLSSIRSHLGSLETVSIKEMLIKIESICESDIQGLAEMVPLLTWALDVVTSKAAESKENTFSRSKIEQEALEEIETMALQTDLSVSTACNAFINVLENAFQKIHPNSKAFGRVSLVETALTGLTNGHDKLTDEDLIASSGVIESFMRTVATSKELRSTHLGLTTNEGSGIDYHIILLENNVLIEDVASNAMLSEDSFVTAVTKNIQSNEQAKFMGVSLVSAQDKPFGAFDMVMCGPEILTRADMDFSKLAVSRLVSLLTRIENRIKSIEVAKSAMSYLSSRCSAEIQIFIVEPNPKSLDPEIFQIESVSLSTPEASYPQSESRSIQASPYIRPWSSRLSKVEKDDIPGLSEKLVEVCTTGLAITVPENQIGYCVIPINNANGECIALVTLKSDSNMEALDERVKEISKLCKLIAGALENFKESQFGAVESTQSVHLDASSIDEMTRRRFIFGKIVLGYVRELLLKMDNRALAELRSYKKPPKSVHRLVKGVLYIFGKTPKEVKIWLDTVKLFTMEIVKKMIHYDPTAIQKKIRFTRVKRILKMVPFQDQGADKNYVGSPAQIIRDWLTVVVELRDQAVTARRARPDVFALASPESTIMEDADEEEEDVEKTASDGNIYEADTKIASHSELNSQPNDIADNMVGEDTEGSQLDLTVRFGDEDVVATTDAPKI</sequence>
<dbReference type="PANTHER" id="PTHR46788:SF1">
    <property type="entry name" value="EF-HAND CALCIUM-BINDING DOMAIN-CONTAINING PROTEIN 5"/>
    <property type="match status" value="1"/>
</dbReference>
<evidence type="ECO:0000313" key="1">
    <source>
        <dbReference type="EMBL" id="OAJ39445.1"/>
    </source>
</evidence>
<evidence type="ECO:0000313" key="2">
    <source>
        <dbReference type="Proteomes" id="UP000077115"/>
    </source>
</evidence>
<dbReference type="AlphaFoldDB" id="A0A177WI94"/>
<dbReference type="VEuPathDB" id="FungiDB:BDEG_23291"/>
<gene>
    <name evidence="1" type="ORF">BDEG_23291</name>
</gene>
<dbReference type="Gene3D" id="1.20.920.60">
    <property type="match status" value="1"/>
</dbReference>
<accession>A0A177WI94</accession>
<reference evidence="1 2" key="2">
    <citation type="submission" date="2016-05" db="EMBL/GenBank/DDBJ databases">
        <title>Lineage-specific infection strategies underlie the spectrum of fungal disease in amphibians.</title>
        <authorList>
            <person name="Cuomo C.A."/>
            <person name="Farrer R.A."/>
            <person name="James T."/>
            <person name="Longcore J."/>
            <person name="Birren B."/>
        </authorList>
    </citation>
    <scope>NUCLEOTIDE SEQUENCE [LARGE SCALE GENOMIC DNA]</scope>
    <source>
        <strain evidence="1 2">JEL423</strain>
    </source>
</reference>
<name>A0A177WI94_BATDL</name>
<protein>
    <submittedName>
        <fullName evidence="1">Uncharacterized protein</fullName>
    </submittedName>
</protein>
<organism evidence="1 2">
    <name type="scientific">Batrachochytrium dendrobatidis (strain JEL423)</name>
    <dbReference type="NCBI Taxonomy" id="403673"/>
    <lineage>
        <taxon>Eukaryota</taxon>
        <taxon>Fungi</taxon>
        <taxon>Fungi incertae sedis</taxon>
        <taxon>Chytridiomycota</taxon>
        <taxon>Chytridiomycota incertae sedis</taxon>
        <taxon>Chytridiomycetes</taxon>
        <taxon>Rhizophydiales</taxon>
        <taxon>Rhizophydiales incertae sedis</taxon>
        <taxon>Batrachochytrium</taxon>
    </lineage>
</organism>
<dbReference type="PANTHER" id="PTHR46788">
    <property type="entry name" value="EF-HAND CALCIUM-BINDING DOMAIN-CONTAINING PROTEIN 5"/>
    <property type="match status" value="1"/>
</dbReference>
<reference evidence="1 2" key="1">
    <citation type="submission" date="2006-10" db="EMBL/GenBank/DDBJ databases">
        <title>The Genome Sequence of Batrachochytrium dendrobatidis JEL423.</title>
        <authorList>
            <consortium name="The Broad Institute Genome Sequencing Platform"/>
            <person name="Birren B."/>
            <person name="Lander E."/>
            <person name="Galagan J."/>
            <person name="Cuomo C."/>
            <person name="Devon K."/>
            <person name="Jaffe D."/>
            <person name="Butler J."/>
            <person name="Alvarez P."/>
            <person name="Gnerre S."/>
            <person name="Grabherr M."/>
            <person name="Kleber M."/>
            <person name="Mauceli E."/>
            <person name="Brockman W."/>
            <person name="Young S."/>
            <person name="LaButti K."/>
            <person name="Sykes S."/>
            <person name="DeCaprio D."/>
            <person name="Crawford M."/>
            <person name="Koehrsen M."/>
            <person name="Engels R."/>
            <person name="Montgomery P."/>
            <person name="Pearson M."/>
            <person name="Howarth C."/>
            <person name="Larson L."/>
            <person name="White J."/>
            <person name="O'Leary S."/>
            <person name="Kodira C."/>
            <person name="Zeng Q."/>
            <person name="Yandava C."/>
            <person name="Alvarado L."/>
            <person name="Longcore J."/>
            <person name="James T."/>
        </authorList>
    </citation>
    <scope>NUCLEOTIDE SEQUENCE [LARGE SCALE GENOMIC DNA]</scope>
    <source>
        <strain evidence="1 2">JEL423</strain>
    </source>
</reference>
<proteinExistence type="predicted"/>
<dbReference type="Proteomes" id="UP000077115">
    <property type="component" value="Unassembled WGS sequence"/>
</dbReference>